<keyword evidence="2" id="KW-0812">Transmembrane</keyword>
<protein>
    <recommendedName>
        <fullName evidence="10">Calsyntenin C-terminal domain-containing protein</fullName>
    </recommendedName>
</protein>
<evidence type="ECO:0000256" key="8">
    <source>
        <dbReference type="ARBA" id="ARBA00023136"/>
    </source>
</evidence>
<dbReference type="GO" id="GO:0016020">
    <property type="term" value="C:membrane"/>
    <property type="evidence" value="ECO:0007669"/>
    <property type="project" value="UniProtKB-SubCell"/>
</dbReference>
<proteinExistence type="predicted"/>
<dbReference type="PANTHER" id="PTHR14139">
    <property type="entry name" value="CALSYNTENIN"/>
    <property type="match status" value="1"/>
</dbReference>
<name>A0ABD0RRN0_CIRMR</name>
<evidence type="ECO:0000256" key="2">
    <source>
        <dbReference type="ARBA" id="ARBA00022692"/>
    </source>
</evidence>
<dbReference type="Proteomes" id="UP001529510">
    <property type="component" value="Unassembled WGS sequence"/>
</dbReference>
<accession>A0ABD0RRN0</accession>
<dbReference type="EMBL" id="JAMKFB020000002">
    <property type="protein sequence ID" value="KAL0201203.1"/>
    <property type="molecule type" value="Genomic_DNA"/>
</dbReference>
<sequence length="69" mass="7462">CFGEDTCISIPDIKAMVMVLPPSEPRITIAGVERLVWPTAQLRAPIGVALFKDIHIISTVTKTDATLSI</sequence>
<gene>
    <name evidence="11" type="ORF">M9458_004390</name>
</gene>
<keyword evidence="5" id="KW-0106">Calcium</keyword>
<dbReference type="PANTHER" id="PTHR14139:SF6">
    <property type="entry name" value="CALSYNTENIN-2 ISOFORM X1-RELATED"/>
    <property type="match status" value="1"/>
</dbReference>
<evidence type="ECO:0000256" key="4">
    <source>
        <dbReference type="ARBA" id="ARBA00022737"/>
    </source>
</evidence>
<evidence type="ECO:0000256" key="5">
    <source>
        <dbReference type="ARBA" id="ARBA00022837"/>
    </source>
</evidence>
<evidence type="ECO:0000313" key="12">
    <source>
        <dbReference type="Proteomes" id="UP001529510"/>
    </source>
</evidence>
<keyword evidence="12" id="KW-1185">Reference proteome</keyword>
<keyword evidence="9" id="KW-0325">Glycoprotein</keyword>
<evidence type="ECO:0000313" key="11">
    <source>
        <dbReference type="EMBL" id="KAL0201203.1"/>
    </source>
</evidence>
<feature type="domain" description="Calsyntenin C-terminal" evidence="10">
    <location>
        <begin position="1"/>
        <end position="63"/>
    </location>
</feature>
<reference evidence="11 12" key="1">
    <citation type="submission" date="2024-05" db="EMBL/GenBank/DDBJ databases">
        <title>Genome sequencing and assembly of Indian major carp, Cirrhinus mrigala (Hamilton, 1822).</title>
        <authorList>
            <person name="Mohindra V."/>
            <person name="Chowdhury L.M."/>
            <person name="Lal K."/>
            <person name="Jena J.K."/>
        </authorList>
    </citation>
    <scope>NUCLEOTIDE SEQUENCE [LARGE SCALE GENOMIC DNA]</scope>
    <source>
        <strain evidence="11">CM1030</strain>
        <tissue evidence="11">Blood</tissue>
    </source>
</reference>
<feature type="non-terminal residue" evidence="11">
    <location>
        <position position="1"/>
    </location>
</feature>
<keyword evidence="7" id="KW-1133">Transmembrane helix</keyword>
<keyword evidence="3" id="KW-0732">Signal</keyword>
<keyword evidence="8" id="KW-0472">Membrane</keyword>
<evidence type="ECO:0000256" key="6">
    <source>
        <dbReference type="ARBA" id="ARBA00022889"/>
    </source>
</evidence>
<keyword evidence="6" id="KW-0130">Cell adhesion</keyword>
<keyword evidence="4" id="KW-0677">Repeat</keyword>
<evidence type="ECO:0000259" key="10">
    <source>
        <dbReference type="Pfam" id="PF19699"/>
    </source>
</evidence>
<comment type="caution">
    <text evidence="11">The sequence shown here is derived from an EMBL/GenBank/DDBJ whole genome shotgun (WGS) entry which is preliminary data.</text>
</comment>
<organism evidence="11 12">
    <name type="scientific">Cirrhinus mrigala</name>
    <name type="common">Mrigala</name>
    <dbReference type="NCBI Taxonomy" id="683832"/>
    <lineage>
        <taxon>Eukaryota</taxon>
        <taxon>Metazoa</taxon>
        <taxon>Chordata</taxon>
        <taxon>Craniata</taxon>
        <taxon>Vertebrata</taxon>
        <taxon>Euteleostomi</taxon>
        <taxon>Actinopterygii</taxon>
        <taxon>Neopterygii</taxon>
        <taxon>Teleostei</taxon>
        <taxon>Ostariophysi</taxon>
        <taxon>Cypriniformes</taxon>
        <taxon>Cyprinidae</taxon>
        <taxon>Labeoninae</taxon>
        <taxon>Labeonini</taxon>
        <taxon>Cirrhinus</taxon>
    </lineage>
</organism>
<dbReference type="Pfam" id="PF19699">
    <property type="entry name" value="CLSTN_C"/>
    <property type="match status" value="1"/>
</dbReference>
<evidence type="ECO:0000256" key="9">
    <source>
        <dbReference type="ARBA" id="ARBA00023180"/>
    </source>
</evidence>
<evidence type="ECO:0000256" key="3">
    <source>
        <dbReference type="ARBA" id="ARBA00022729"/>
    </source>
</evidence>
<dbReference type="AlphaFoldDB" id="A0ABD0RRN0"/>
<comment type="subcellular location">
    <subcellularLocation>
        <location evidence="1">Membrane</location>
        <topology evidence="1">Single-pass type I membrane protein</topology>
    </subcellularLocation>
</comment>
<dbReference type="InterPro" id="IPR045588">
    <property type="entry name" value="CLSTN_C"/>
</dbReference>
<evidence type="ECO:0000256" key="1">
    <source>
        <dbReference type="ARBA" id="ARBA00004479"/>
    </source>
</evidence>
<evidence type="ECO:0000256" key="7">
    <source>
        <dbReference type="ARBA" id="ARBA00022989"/>
    </source>
</evidence>
<feature type="non-terminal residue" evidence="11">
    <location>
        <position position="69"/>
    </location>
</feature>
<dbReference type="GO" id="GO:0007155">
    <property type="term" value="P:cell adhesion"/>
    <property type="evidence" value="ECO:0007669"/>
    <property type="project" value="UniProtKB-KW"/>
</dbReference>